<proteinExistence type="inferred from homology"/>
<keyword evidence="9 13" id="KW-1133">Transmembrane helix</keyword>
<comment type="function">
    <text evidence="1">Part of the ABC transporter FtsEX involved in cellular division.</text>
</comment>
<evidence type="ECO:0000256" key="2">
    <source>
        <dbReference type="ARBA" id="ARBA00004651"/>
    </source>
</evidence>
<name>A0A2Y9ABK1_9MICO</name>
<dbReference type="Pfam" id="PF18075">
    <property type="entry name" value="FtsX_ECD"/>
    <property type="match status" value="1"/>
</dbReference>
<accession>A0A2Y9ABK1</accession>
<evidence type="ECO:0000256" key="13">
    <source>
        <dbReference type="SAM" id="Phobius"/>
    </source>
</evidence>
<keyword evidence="8 13" id="KW-0812">Transmembrane</keyword>
<evidence type="ECO:0000256" key="5">
    <source>
        <dbReference type="ARBA" id="ARBA00021907"/>
    </source>
</evidence>
<feature type="transmembrane region" description="Helical" evidence="13">
    <location>
        <begin position="276"/>
        <end position="298"/>
    </location>
</feature>
<feature type="domain" description="FtsX extracellular" evidence="15">
    <location>
        <begin position="56"/>
        <end position="161"/>
    </location>
</feature>
<evidence type="ECO:0000256" key="9">
    <source>
        <dbReference type="ARBA" id="ARBA00022989"/>
    </source>
</evidence>
<dbReference type="InterPro" id="IPR003838">
    <property type="entry name" value="ABC3_permease_C"/>
</dbReference>
<dbReference type="PANTHER" id="PTHR47755:SF1">
    <property type="entry name" value="CELL DIVISION PROTEIN FTSX"/>
    <property type="match status" value="1"/>
</dbReference>
<feature type="transmembrane region" description="Helical" evidence="13">
    <location>
        <begin position="21"/>
        <end position="45"/>
    </location>
</feature>
<evidence type="ECO:0000256" key="6">
    <source>
        <dbReference type="ARBA" id="ARBA00022475"/>
    </source>
</evidence>
<evidence type="ECO:0000256" key="12">
    <source>
        <dbReference type="PIRNR" id="PIRNR003097"/>
    </source>
</evidence>
<evidence type="ECO:0000256" key="1">
    <source>
        <dbReference type="ARBA" id="ARBA00003552"/>
    </source>
</evidence>
<dbReference type="NCBIfam" id="NF038346">
    <property type="entry name" value="FtsX_actino"/>
    <property type="match status" value="1"/>
</dbReference>
<comment type="subunit">
    <text evidence="4">Forms a membrane-associated complex with FtsE.</text>
</comment>
<feature type="transmembrane region" description="Helical" evidence="13">
    <location>
        <begin position="223"/>
        <end position="256"/>
    </location>
</feature>
<dbReference type="InterPro" id="IPR047929">
    <property type="entry name" value="FtsX_actino"/>
</dbReference>
<dbReference type="Proteomes" id="UP000250222">
    <property type="component" value="Unassembled WGS sequence"/>
</dbReference>
<dbReference type="InterPro" id="IPR040690">
    <property type="entry name" value="FtsX_ECD"/>
</dbReference>
<evidence type="ECO:0000259" key="15">
    <source>
        <dbReference type="Pfam" id="PF18075"/>
    </source>
</evidence>
<reference evidence="16 17" key="1">
    <citation type="submission" date="2016-10" db="EMBL/GenBank/DDBJ databases">
        <authorList>
            <person name="Cai Z."/>
        </authorList>
    </citation>
    <scope>NUCLEOTIDE SEQUENCE [LARGE SCALE GENOMIC DNA]</scope>
    <source>
        <strain evidence="16 17">CGMCC 1.10826</strain>
    </source>
</reference>
<keyword evidence="7 12" id="KW-0132">Cell division</keyword>
<dbReference type="RefSeq" id="WP_110851780.1">
    <property type="nucleotide sequence ID" value="NZ_QKLZ01000003.1"/>
</dbReference>
<keyword evidence="10 12" id="KW-0472">Membrane</keyword>
<evidence type="ECO:0000259" key="14">
    <source>
        <dbReference type="Pfam" id="PF02687"/>
    </source>
</evidence>
<comment type="subcellular location">
    <subcellularLocation>
        <location evidence="2">Cell membrane</location>
        <topology evidence="2">Multi-pass membrane protein</topology>
    </subcellularLocation>
</comment>
<dbReference type="Pfam" id="PF02687">
    <property type="entry name" value="FtsX"/>
    <property type="match status" value="1"/>
</dbReference>
<dbReference type="EMBL" id="UETB01000003">
    <property type="protein sequence ID" value="SSA39929.1"/>
    <property type="molecule type" value="Genomic_DNA"/>
</dbReference>
<evidence type="ECO:0000256" key="10">
    <source>
        <dbReference type="ARBA" id="ARBA00023136"/>
    </source>
</evidence>
<dbReference type="PIRSF" id="PIRSF003097">
    <property type="entry name" value="FtsX"/>
    <property type="match status" value="1"/>
</dbReference>
<dbReference type="Gene3D" id="3.30.70.3040">
    <property type="match status" value="1"/>
</dbReference>
<dbReference type="OrthoDB" id="9812531at2"/>
<keyword evidence="11 12" id="KW-0131">Cell cycle</keyword>
<dbReference type="AlphaFoldDB" id="A0A2Y9ABK1"/>
<dbReference type="GO" id="GO:0051301">
    <property type="term" value="P:cell division"/>
    <property type="evidence" value="ECO:0007669"/>
    <property type="project" value="UniProtKB-KW"/>
</dbReference>
<feature type="transmembrane region" description="Helical" evidence="13">
    <location>
        <begin position="178"/>
        <end position="203"/>
    </location>
</feature>
<comment type="similarity">
    <text evidence="3 12">Belongs to the ABC-4 integral membrane protein family. FtsX subfamily.</text>
</comment>
<dbReference type="GO" id="GO:0005886">
    <property type="term" value="C:plasma membrane"/>
    <property type="evidence" value="ECO:0007669"/>
    <property type="project" value="UniProtKB-SubCell"/>
</dbReference>
<dbReference type="PANTHER" id="PTHR47755">
    <property type="entry name" value="CELL DIVISION PROTEIN FTSX"/>
    <property type="match status" value="1"/>
</dbReference>
<evidence type="ECO:0000313" key="17">
    <source>
        <dbReference type="Proteomes" id="UP000250222"/>
    </source>
</evidence>
<evidence type="ECO:0000256" key="3">
    <source>
        <dbReference type="ARBA" id="ARBA00007379"/>
    </source>
</evidence>
<dbReference type="InterPro" id="IPR004513">
    <property type="entry name" value="FtsX"/>
</dbReference>
<evidence type="ECO:0000256" key="4">
    <source>
        <dbReference type="ARBA" id="ARBA00011160"/>
    </source>
</evidence>
<evidence type="ECO:0000313" key="16">
    <source>
        <dbReference type="EMBL" id="SSA39929.1"/>
    </source>
</evidence>
<keyword evidence="17" id="KW-1185">Reference proteome</keyword>
<feature type="domain" description="ABC3 transporter permease C-terminal" evidence="14">
    <location>
        <begin position="184"/>
        <end position="299"/>
    </location>
</feature>
<evidence type="ECO:0000256" key="11">
    <source>
        <dbReference type="ARBA" id="ARBA00023306"/>
    </source>
</evidence>
<organism evidence="16 17">
    <name type="scientific">Georgenia satyanarayanai</name>
    <dbReference type="NCBI Taxonomy" id="860221"/>
    <lineage>
        <taxon>Bacteria</taxon>
        <taxon>Bacillati</taxon>
        <taxon>Actinomycetota</taxon>
        <taxon>Actinomycetes</taxon>
        <taxon>Micrococcales</taxon>
        <taxon>Bogoriellaceae</taxon>
        <taxon>Georgenia</taxon>
    </lineage>
</organism>
<evidence type="ECO:0000256" key="7">
    <source>
        <dbReference type="ARBA" id="ARBA00022618"/>
    </source>
</evidence>
<sequence>MRLRFVLSQLASGLRRNVSMTVSVVLVTFISLVFVGAAALLQMQIGNMKDDWYDRVEVSVFMCPQDSAVPTCATGEVSEEQLADIEELLASEALAPYVDEVFFETKEEAYAAFQEQMPDTVWTQSLTPEQMQVSFRIKLVDPEQYQVVADELTGRPGVEDVVDQRALLEPLFLILDRATLLAVALAGVMIVTAVLLITTTIRLSAMSRRRETSIMRLVGASNLFIQLPFMLEGALAALAGAALAVGGLWLAARYLVEGWLATEFQWVQFVDTGDVLLIAPLLVAAAILLAGISSLVSLSRYTRV</sequence>
<protein>
    <recommendedName>
        <fullName evidence="5 12">Cell division protein FtsX</fullName>
    </recommendedName>
</protein>
<keyword evidence="6 12" id="KW-1003">Cell membrane</keyword>
<evidence type="ECO:0000256" key="8">
    <source>
        <dbReference type="ARBA" id="ARBA00022692"/>
    </source>
</evidence>
<gene>
    <name evidence="16" type="ORF">SAMN05216184_103111</name>
</gene>